<comment type="caution">
    <text evidence="11">The sequence shown here is derived from an EMBL/GenBank/DDBJ whole genome shotgun (WGS) entry which is preliminary data.</text>
</comment>
<comment type="cofactor">
    <cofactor evidence="1">
        <name>Zn(2+)</name>
        <dbReference type="ChEBI" id="CHEBI:29105"/>
    </cofactor>
</comment>
<accession>A0A2W1LTG5</accession>
<dbReference type="GO" id="GO:0006508">
    <property type="term" value="P:proteolysis"/>
    <property type="evidence" value="ECO:0007669"/>
    <property type="project" value="UniProtKB-KW"/>
</dbReference>
<dbReference type="Gene3D" id="3.40.630.10">
    <property type="entry name" value="Zn peptidases"/>
    <property type="match status" value="1"/>
</dbReference>
<feature type="signal peptide" evidence="9">
    <location>
        <begin position="1"/>
        <end position="18"/>
    </location>
</feature>
<feature type="compositionally biased region" description="Polar residues" evidence="8">
    <location>
        <begin position="486"/>
        <end position="497"/>
    </location>
</feature>
<dbReference type="SUPFAM" id="SSF53187">
    <property type="entry name" value="Zn-dependent exopeptidases"/>
    <property type="match status" value="1"/>
</dbReference>
<dbReference type="OrthoDB" id="9802862at2"/>
<dbReference type="Proteomes" id="UP000249522">
    <property type="component" value="Unassembled WGS sequence"/>
</dbReference>
<organism evidence="11 12">
    <name type="scientific">Paenibacillus sambharensis</name>
    <dbReference type="NCBI Taxonomy" id="1803190"/>
    <lineage>
        <taxon>Bacteria</taxon>
        <taxon>Bacillati</taxon>
        <taxon>Bacillota</taxon>
        <taxon>Bacilli</taxon>
        <taxon>Bacillales</taxon>
        <taxon>Paenibacillaceae</taxon>
        <taxon>Paenibacillus</taxon>
    </lineage>
</organism>
<evidence type="ECO:0000256" key="1">
    <source>
        <dbReference type="ARBA" id="ARBA00001947"/>
    </source>
</evidence>
<comment type="similarity">
    <text evidence="2 7">Belongs to the peptidase M14 family.</text>
</comment>
<evidence type="ECO:0000256" key="7">
    <source>
        <dbReference type="PROSITE-ProRule" id="PRU01379"/>
    </source>
</evidence>
<dbReference type="PANTHER" id="PTHR11705:SF143">
    <property type="entry name" value="SLL0236 PROTEIN"/>
    <property type="match status" value="1"/>
</dbReference>
<reference evidence="11 12" key="1">
    <citation type="submission" date="2018-06" db="EMBL/GenBank/DDBJ databases">
        <title>Paenibacillus imtechensis sp. nov.</title>
        <authorList>
            <person name="Pinnaka A.K."/>
            <person name="Singh H."/>
            <person name="Kaur M."/>
        </authorList>
    </citation>
    <scope>NUCLEOTIDE SEQUENCE [LARGE SCALE GENOMIC DNA]</scope>
    <source>
        <strain evidence="11 12">SMB1</strain>
    </source>
</reference>
<dbReference type="GO" id="GO:0004181">
    <property type="term" value="F:metallocarboxypeptidase activity"/>
    <property type="evidence" value="ECO:0007669"/>
    <property type="project" value="InterPro"/>
</dbReference>
<feature type="chain" id="PRO_5016001060" evidence="9">
    <location>
        <begin position="19"/>
        <end position="497"/>
    </location>
</feature>
<dbReference type="InterPro" id="IPR000834">
    <property type="entry name" value="Peptidase_M14"/>
</dbReference>
<dbReference type="PANTHER" id="PTHR11705">
    <property type="entry name" value="PROTEASE FAMILY M14 CARBOXYPEPTIDASE A,B"/>
    <property type="match status" value="1"/>
</dbReference>
<protein>
    <submittedName>
        <fullName evidence="11">Carboxypeptidase</fullName>
    </submittedName>
</protein>
<dbReference type="InterPro" id="IPR034274">
    <property type="entry name" value="ENP1_M14_CPD"/>
</dbReference>
<evidence type="ECO:0000256" key="2">
    <source>
        <dbReference type="ARBA" id="ARBA00005988"/>
    </source>
</evidence>
<feature type="active site" description="Proton donor/acceptor" evidence="7">
    <location>
        <position position="290"/>
    </location>
</feature>
<evidence type="ECO:0000256" key="6">
    <source>
        <dbReference type="ARBA" id="ARBA00023049"/>
    </source>
</evidence>
<feature type="domain" description="Peptidase M14" evidence="10">
    <location>
        <begin position="27"/>
        <end position="319"/>
    </location>
</feature>
<dbReference type="GO" id="GO:0005615">
    <property type="term" value="C:extracellular space"/>
    <property type="evidence" value="ECO:0007669"/>
    <property type="project" value="TreeGrafter"/>
</dbReference>
<evidence type="ECO:0000256" key="4">
    <source>
        <dbReference type="ARBA" id="ARBA00022801"/>
    </source>
</evidence>
<proteinExistence type="inferred from homology"/>
<sequence length="497" mass="55624">MSFVLFSSIVPLSGSAQAAGSIVNPKQTYTYNIMVQDLKKLEQAYPELIKTQTIGKSEYGRDIWSVDLGRGPAVIMLNGSHHAREWMTTILLMTMVDRYAQAYVRNTAWNGYAVRELLDHVTFRIVPMVNPDGVTLQQQGLSAFPEEDHAALLKMNGGSRNFKRWKANAKGIDLNRQYPADWTGIRNPAPGPYYMNYKGVKPLQAKEAQAMAEATLAASPELALAYHSSGEIVYWHFHTKPASIARDKALVRRYSAMTGYRIVTPTANPSGGGYTDWFISTFDRPGMTPELARAAGEVHVPLTEWDRIWRQHQNTGWMLAAEGYSLWMGRQQAVKADHELRLTRTERASKWPQLKSAKLDIVYPGRYEILRVKGDWAEIATASGSRWISSGAAVQGTFEVLQDTRLEVSPSTGLYASPLDRQPTSARLSRQTVQAIERWQDWYLISTFSGALWVKESEVSTVGTSELSGQSEAQAEQELNAEQSETQPQQGLNAEQR</sequence>
<keyword evidence="9" id="KW-0732">Signal</keyword>
<dbReference type="EMBL" id="QKRB01000046">
    <property type="protein sequence ID" value="PZD95071.1"/>
    <property type="molecule type" value="Genomic_DNA"/>
</dbReference>
<evidence type="ECO:0000256" key="3">
    <source>
        <dbReference type="ARBA" id="ARBA00022670"/>
    </source>
</evidence>
<gene>
    <name evidence="11" type="ORF">DNH61_14850</name>
</gene>
<name>A0A2W1LTG5_9BACL</name>
<dbReference type="CDD" id="cd06229">
    <property type="entry name" value="M14_Endopeptidase_I"/>
    <property type="match status" value="1"/>
</dbReference>
<keyword evidence="11" id="KW-0121">Carboxypeptidase</keyword>
<keyword evidence="3" id="KW-0645">Protease</keyword>
<keyword evidence="4" id="KW-0378">Hydrolase</keyword>
<dbReference type="SMART" id="SM00631">
    <property type="entry name" value="Zn_pept"/>
    <property type="match status" value="1"/>
</dbReference>
<evidence type="ECO:0000256" key="8">
    <source>
        <dbReference type="SAM" id="MobiDB-lite"/>
    </source>
</evidence>
<evidence type="ECO:0000259" key="10">
    <source>
        <dbReference type="PROSITE" id="PS52035"/>
    </source>
</evidence>
<keyword evidence="12" id="KW-1185">Reference proteome</keyword>
<dbReference type="AlphaFoldDB" id="A0A2W1LTG5"/>
<feature type="compositionally biased region" description="Low complexity" evidence="8">
    <location>
        <begin position="470"/>
        <end position="485"/>
    </location>
</feature>
<keyword evidence="5" id="KW-0862">Zinc</keyword>
<evidence type="ECO:0000313" key="12">
    <source>
        <dbReference type="Proteomes" id="UP000249522"/>
    </source>
</evidence>
<dbReference type="GO" id="GO:0008270">
    <property type="term" value="F:zinc ion binding"/>
    <property type="evidence" value="ECO:0007669"/>
    <property type="project" value="InterPro"/>
</dbReference>
<dbReference type="Pfam" id="PF00246">
    <property type="entry name" value="Peptidase_M14"/>
    <property type="match status" value="1"/>
</dbReference>
<feature type="region of interest" description="Disordered" evidence="8">
    <location>
        <begin position="463"/>
        <end position="497"/>
    </location>
</feature>
<evidence type="ECO:0000256" key="9">
    <source>
        <dbReference type="SAM" id="SignalP"/>
    </source>
</evidence>
<evidence type="ECO:0000313" key="11">
    <source>
        <dbReference type="EMBL" id="PZD95071.1"/>
    </source>
</evidence>
<dbReference type="PROSITE" id="PS52035">
    <property type="entry name" value="PEPTIDASE_M14"/>
    <property type="match status" value="1"/>
</dbReference>
<evidence type="ECO:0000256" key="5">
    <source>
        <dbReference type="ARBA" id="ARBA00022833"/>
    </source>
</evidence>
<keyword evidence="6" id="KW-0482">Metalloprotease</keyword>